<gene>
    <name evidence="1" type="ORF">SAMN05444320_10764</name>
</gene>
<dbReference type="OrthoDB" id="4153171at2"/>
<protein>
    <submittedName>
        <fullName evidence="1">Uncharacterized protein</fullName>
    </submittedName>
</protein>
<name>A0A1M5I1V9_STRHI</name>
<evidence type="ECO:0000313" key="1">
    <source>
        <dbReference type="EMBL" id="SHG22271.1"/>
    </source>
</evidence>
<dbReference type="RefSeq" id="WP_143174313.1">
    <property type="nucleotide sequence ID" value="NZ_FQVN01000007.1"/>
</dbReference>
<proteinExistence type="predicted"/>
<sequence>MATDLVEDRGDETYVARIRDITVTPSFPEPGKPLRCDLTAELTEQVDLTQVVCQFQVKIGIVTLIRKTFTLPDLLKQFGAELTGDLRPAAGEWKQSWTFNLPREVPKGDFRLYLQSFTEDDKDFCDLFIHADLRPRR</sequence>
<organism evidence="1 2">
    <name type="scientific">Streptoalloteichus hindustanus</name>
    <dbReference type="NCBI Taxonomy" id="2017"/>
    <lineage>
        <taxon>Bacteria</taxon>
        <taxon>Bacillati</taxon>
        <taxon>Actinomycetota</taxon>
        <taxon>Actinomycetes</taxon>
        <taxon>Pseudonocardiales</taxon>
        <taxon>Pseudonocardiaceae</taxon>
        <taxon>Streptoalloteichus</taxon>
    </lineage>
</organism>
<keyword evidence="2" id="KW-1185">Reference proteome</keyword>
<evidence type="ECO:0000313" key="2">
    <source>
        <dbReference type="Proteomes" id="UP000184501"/>
    </source>
</evidence>
<dbReference type="STRING" id="2017.SAMN05444320_10764"/>
<dbReference type="EMBL" id="FQVN01000007">
    <property type="protein sequence ID" value="SHG22271.1"/>
    <property type="molecule type" value="Genomic_DNA"/>
</dbReference>
<dbReference type="AlphaFoldDB" id="A0A1M5I1V9"/>
<dbReference type="Proteomes" id="UP000184501">
    <property type="component" value="Unassembled WGS sequence"/>
</dbReference>
<reference evidence="1 2" key="1">
    <citation type="submission" date="2016-11" db="EMBL/GenBank/DDBJ databases">
        <authorList>
            <person name="Jaros S."/>
            <person name="Januszkiewicz K."/>
            <person name="Wedrychowicz H."/>
        </authorList>
    </citation>
    <scope>NUCLEOTIDE SEQUENCE [LARGE SCALE GENOMIC DNA]</scope>
    <source>
        <strain evidence="1 2">DSM 44523</strain>
    </source>
</reference>
<accession>A0A1M5I1V9</accession>